<keyword evidence="3" id="KW-1185">Reference proteome</keyword>
<reference evidence="2" key="2">
    <citation type="submission" date="2020-09" db="EMBL/GenBank/DDBJ databases">
        <authorList>
            <person name="Sun Q."/>
            <person name="Zhou Y."/>
        </authorList>
    </citation>
    <scope>NUCLEOTIDE SEQUENCE</scope>
    <source>
        <strain evidence="2">CGMCC 1.15254</strain>
    </source>
</reference>
<feature type="signal peptide" evidence="1">
    <location>
        <begin position="1"/>
        <end position="21"/>
    </location>
</feature>
<organism evidence="2 3">
    <name type="scientific">Terasakiella brassicae</name>
    <dbReference type="NCBI Taxonomy" id="1634917"/>
    <lineage>
        <taxon>Bacteria</taxon>
        <taxon>Pseudomonadati</taxon>
        <taxon>Pseudomonadota</taxon>
        <taxon>Alphaproteobacteria</taxon>
        <taxon>Rhodospirillales</taxon>
        <taxon>Terasakiellaceae</taxon>
        <taxon>Terasakiella</taxon>
    </lineage>
</organism>
<dbReference type="PANTHER" id="PTHR36302">
    <property type="entry name" value="BLR7088 PROTEIN"/>
    <property type="match status" value="1"/>
</dbReference>
<evidence type="ECO:0008006" key="4">
    <source>
        <dbReference type="Google" id="ProtNLM"/>
    </source>
</evidence>
<dbReference type="Pfam" id="PF04314">
    <property type="entry name" value="PCuAC"/>
    <property type="match status" value="1"/>
</dbReference>
<dbReference type="SUPFAM" id="SSF110087">
    <property type="entry name" value="DR1885-like metal-binding protein"/>
    <property type="match status" value="1"/>
</dbReference>
<dbReference type="InterPro" id="IPR058248">
    <property type="entry name" value="Lxx211020-like"/>
</dbReference>
<gene>
    <name evidence="2" type="ORF">GCM10011332_08880</name>
</gene>
<feature type="chain" id="PRO_5036858353" description="Copper chaperone PCu(A)C" evidence="1">
    <location>
        <begin position="22"/>
        <end position="157"/>
    </location>
</feature>
<accession>A0A917BUU6</accession>
<reference evidence="2" key="1">
    <citation type="journal article" date="2014" name="Int. J. Syst. Evol. Microbiol.">
        <title>Complete genome sequence of Corynebacterium casei LMG S-19264T (=DSM 44701T), isolated from a smear-ripened cheese.</title>
        <authorList>
            <consortium name="US DOE Joint Genome Institute (JGI-PGF)"/>
            <person name="Walter F."/>
            <person name="Albersmeier A."/>
            <person name="Kalinowski J."/>
            <person name="Ruckert C."/>
        </authorList>
    </citation>
    <scope>NUCLEOTIDE SEQUENCE</scope>
    <source>
        <strain evidence="2">CGMCC 1.15254</strain>
    </source>
</reference>
<dbReference type="EMBL" id="BMHV01000005">
    <property type="protein sequence ID" value="GGF57640.1"/>
    <property type="molecule type" value="Genomic_DNA"/>
</dbReference>
<dbReference type="AlphaFoldDB" id="A0A917BUU6"/>
<name>A0A917BUU6_9PROT</name>
<sequence length="157" mass="16676">MMKRFALAAAIVLGLSTPSFAGDISVENVWARASAGMARAGAAFLTIKNTGEADKLVSAKANISKKVELHTHIHDNGVMKMRQVESVAVNNGMTMLQPGGDHIMFMGLNEGLKEGTSFPLTLVFEKAGEINVEVMVKAAGAMGASNGNMKHNMKKMQ</sequence>
<keyword evidence="1" id="KW-0732">Signal</keyword>
<dbReference type="RefSeq" id="WP_188662083.1">
    <property type="nucleotide sequence ID" value="NZ_BMHV01000005.1"/>
</dbReference>
<evidence type="ECO:0000313" key="2">
    <source>
        <dbReference type="EMBL" id="GGF57640.1"/>
    </source>
</evidence>
<dbReference type="InterPro" id="IPR036182">
    <property type="entry name" value="PCuAC_sf"/>
</dbReference>
<evidence type="ECO:0000313" key="3">
    <source>
        <dbReference type="Proteomes" id="UP000632498"/>
    </source>
</evidence>
<comment type="caution">
    <text evidence="2">The sequence shown here is derived from an EMBL/GenBank/DDBJ whole genome shotgun (WGS) entry which is preliminary data.</text>
</comment>
<evidence type="ECO:0000256" key="1">
    <source>
        <dbReference type="SAM" id="SignalP"/>
    </source>
</evidence>
<proteinExistence type="predicted"/>
<dbReference type="Gene3D" id="2.60.40.1890">
    <property type="entry name" value="PCu(A)C copper chaperone"/>
    <property type="match status" value="1"/>
</dbReference>
<dbReference type="Proteomes" id="UP000632498">
    <property type="component" value="Unassembled WGS sequence"/>
</dbReference>
<protein>
    <recommendedName>
        <fullName evidence="4">Copper chaperone PCu(A)C</fullName>
    </recommendedName>
</protein>
<dbReference type="PANTHER" id="PTHR36302:SF1">
    <property type="entry name" value="COPPER CHAPERONE PCU(A)C"/>
    <property type="match status" value="1"/>
</dbReference>
<dbReference type="InterPro" id="IPR007410">
    <property type="entry name" value="LpqE-like"/>
</dbReference>